<dbReference type="KEGG" id="pbr:PB2503_12514"/>
<sequence length="148" mass="16433">MASFGGYIRHKVESQGGDPTSRKALQDYGQLRVDQNIAEFCDDVLSYSGFTTGDDLVVDGIRHVDVYDALVRRLPNSRFHLIHLDLDDRSRKSRMAGRGDDFSDFVRAEGHVVEKDLSSNLPSRAHLVIDASAPIEDIVGNILVYLAS</sequence>
<dbReference type="SUPFAM" id="SSF52540">
    <property type="entry name" value="P-loop containing nucleoside triphosphate hydrolases"/>
    <property type="match status" value="1"/>
</dbReference>
<dbReference type="InterPro" id="IPR027417">
    <property type="entry name" value="P-loop_NTPase"/>
</dbReference>
<evidence type="ECO:0000313" key="1">
    <source>
        <dbReference type="EMBL" id="ADM10543.1"/>
    </source>
</evidence>
<dbReference type="HOGENOM" id="CLU_1757073_0_0_5"/>
<dbReference type="Gene3D" id="3.40.50.300">
    <property type="entry name" value="P-loop containing nucleotide triphosphate hydrolases"/>
    <property type="match status" value="1"/>
</dbReference>
<gene>
    <name evidence="1" type="ordered locus">PB2503_12514</name>
</gene>
<proteinExistence type="predicted"/>
<accession>E0TFI3</accession>
<organism evidence="1 2">
    <name type="scientific">Parvularcula bermudensis (strain ATCC BAA-594 / HTCC2503 / KCTC 12087)</name>
    <dbReference type="NCBI Taxonomy" id="314260"/>
    <lineage>
        <taxon>Bacteria</taxon>
        <taxon>Pseudomonadati</taxon>
        <taxon>Pseudomonadota</taxon>
        <taxon>Alphaproteobacteria</taxon>
        <taxon>Parvularculales</taxon>
        <taxon>Parvularculaceae</taxon>
        <taxon>Parvularcula</taxon>
    </lineage>
</organism>
<evidence type="ECO:0000313" key="2">
    <source>
        <dbReference type="Proteomes" id="UP000001302"/>
    </source>
</evidence>
<name>E0TFI3_PARBH</name>
<keyword evidence="2" id="KW-1185">Reference proteome</keyword>
<dbReference type="EMBL" id="CP002156">
    <property type="protein sequence ID" value="ADM10543.1"/>
    <property type="molecule type" value="Genomic_DNA"/>
</dbReference>
<dbReference type="STRING" id="314260.PB2503_12514"/>
<dbReference type="Proteomes" id="UP000001302">
    <property type="component" value="Chromosome"/>
</dbReference>
<reference evidence="1 2" key="2">
    <citation type="journal article" date="2011" name="J. Bacteriol.">
        <title>Complete genome sequence of strain HTCC2503T of Parvularcula bermudensis, the type species of the order "Parvularculales" in the class Alphaproteobacteria.</title>
        <authorList>
            <person name="Oh H.M."/>
            <person name="Kang I."/>
            <person name="Vergin K.L."/>
            <person name="Kang D."/>
            <person name="Rhee K.H."/>
            <person name="Giovannoni S.J."/>
            <person name="Cho J.C."/>
        </authorList>
    </citation>
    <scope>NUCLEOTIDE SEQUENCE [LARGE SCALE GENOMIC DNA]</scope>
    <source>
        <strain evidence="2">ATCC BAA-594 / HTCC2503 / KCTC 12087</strain>
    </source>
</reference>
<reference evidence="2" key="1">
    <citation type="submission" date="2010-08" db="EMBL/GenBank/DDBJ databases">
        <title>Genome sequence of Parvularcula bermudensis HTCC2503.</title>
        <authorList>
            <person name="Kang D.-M."/>
            <person name="Oh H.-M."/>
            <person name="Cho J.-C."/>
        </authorList>
    </citation>
    <scope>NUCLEOTIDE SEQUENCE [LARGE SCALE GENOMIC DNA]</scope>
    <source>
        <strain evidence="2">ATCC BAA-594 / HTCC2503 / KCTC 12087</strain>
    </source>
</reference>
<dbReference type="AlphaFoldDB" id="E0TFI3"/>
<protein>
    <submittedName>
        <fullName evidence="1">Uncharacterized protein</fullName>
    </submittedName>
</protein>